<dbReference type="EMBL" id="JAVRHX010000001">
    <property type="protein sequence ID" value="MDT0594273.1"/>
    <property type="molecule type" value="Genomic_DNA"/>
</dbReference>
<feature type="binding site" evidence="12">
    <location>
        <position position="78"/>
    </location>
    <ligand>
        <name>Na(+)</name>
        <dbReference type="ChEBI" id="CHEBI:29101"/>
        <note>structural</note>
    </ligand>
</feature>
<comment type="catalytic activity">
    <reaction evidence="11">
        <text>fluoride(in) = fluoride(out)</text>
        <dbReference type="Rhea" id="RHEA:76159"/>
        <dbReference type="ChEBI" id="CHEBI:17051"/>
    </reaction>
    <physiologicalReaction direction="left-to-right" evidence="11">
        <dbReference type="Rhea" id="RHEA:76160"/>
    </physiologicalReaction>
</comment>
<name>A0ABU2ZNR7_9ALTE</name>
<comment type="caution">
    <text evidence="13">The sequence shown here is derived from an EMBL/GenBank/DDBJ whole genome shotgun (WGS) entry which is preliminary data.</text>
</comment>
<comment type="function">
    <text evidence="12">Fluoride-specific ion channel. Important for reducing fluoride concentration in the cell, thus reducing its toxicity.</text>
</comment>
<dbReference type="InterPro" id="IPR003691">
    <property type="entry name" value="FluC"/>
</dbReference>
<dbReference type="RefSeq" id="WP_311368282.1">
    <property type="nucleotide sequence ID" value="NZ_JAVRHX010000001.1"/>
</dbReference>
<protein>
    <recommendedName>
        <fullName evidence="12">Fluoride-specific ion channel FluC</fullName>
    </recommendedName>
</protein>
<keyword evidence="7 12" id="KW-0406">Ion transport</keyword>
<evidence type="ECO:0000256" key="6">
    <source>
        <dbReference type="ARBA" id="ARBA00023053"/>
    </source>
</evidence>
<evidence type="ECO:0000313" key="13">
    <source>
        <dbReference type="EMBL" id="MDT0594273.1"/>
    </source>
</evidence>
<evidence type="ECO:0000256" key="11">
    <source>
        <dbReference type="ARBA" id="ARBA00035585"/>
    </source>
</evidence>
<keyword evidence="12" id="KW-0813">Transport</keyword>
<dbReference type="Pfam" id="PF02537">
    <property type="entry name" value="CRCB"/>
    <property type="match status" value="1"/>
</dbReference>
<evidence type="ECO:0000256" key="9">
    <source>
        <dbReference type="ARBA" id="ARBA00023303"/>
    </source>
</evidence>
<organism evidence="13 14">
    <name type="scientific">Glaciecola petra</name>
    <dbReference type="NCBI Taxonomy" id="3075602"/>
    <lineage>
        <taxon>Bacteria</taxon>
        <taxon>Pseudomonadati</taxon>
        <taxon>Pseudomonadota</taxon>
        <taxon>Gammaproteobacteria</taxon>
        <taxon>Alteromonadales</taxon>
        <taxon>Alteromonadaceae</taxon>
        <taxon>Glaciecola</taxon>
    </lineage>
</organism>
<keyword evidence="14" id="KW-1185">Reference proteome</keyword>
<comment type="similarity">
    <text evidence="10 12">Belongs to the fluoride channel Fluc/FEX (TC 1.A.43) family.</text>
</comment>
<evidence type="ECO:0000256" key="5">
    <source>
        <dbReference type="ARBA" id="ARBA00022989"/>
    </source>
</evidence>
<feature type="transmembrane region" description="Helical" evidence="12">
    <location>
        <begin position="33"/>
        <end position="55"/>
    </location>
</feature>
<proteinExistence type="inferred from homology"/>
<dbReference type="NCBIfam" id="TIGR00494">
    <property type="entry name" value="crcB"/>
    <property type="match status" value="1"/>
</dbReference>
<dbReference type="PANTHER" id="PTHR28259">
    <property type="entry name" value="FLUORIDE EXPORT PROTEIN 1-RELATED"/>
    <property type="match status" value="1"/>
</dbReference>
<comment type="activity regulation">
    <text evidence="12">Na(+) is not transported, but it plays an essential structural role and its presence is essential for fluoride channel function.</text>
</comment>
<sequence length="123" mass="13457">MSAYLYVALGGSVGACLRYFLTQQSTKLFSDNFPYGILLVNVIGSFFLGLLYAWLEQHPNISDNIRLIFGVGLLGALTTFSTFSLDTITLFMQGEVLRAIANTLSNVVLCLLGVYLAFMIVKG</sequence>
<reference evidence="13 14" key="1">
    <citation type="submission" date="2023-09" db="EMBL/GenBank/DDBJ databases">
        <authorList>
            <person name="Rey-Velasco X."/>
        </authorList>
    </citation>
    <scope>NUCLEOTIDE SEQUENCE [LARGE SCALE GENOMIC DNA]</scope>
    <source>
        <strain evidence="13 14">P117</strain>
    </source>
</reference>
<dbReference type="PANTHER" id="PTHR28259:SF1">
    <property type="entry name" value="FLUORIDE EXPORT PROTEIN 1-RELATED"/>
    <property type="match status" value="1"/>
</dbReference>
<evidence type="ECO:0000256" key="7">
    <source>
        <dbReference type="ARBA" id="ARBA00023065"/>
    </source>
</evidence>
<feature type="binding site" evidence="12">
    <location>
        <position position="75"/>
    </location>
    <ligand>
        <name>Na(+)</name>
        <dbReference type="ChEBI" id="CHEBI:29101"/>
        <note>structural</note>
    </ligand>
</feature>
<evidence type="ECO:0000256" key="3">
    <source>
        <dbReference type="ARBA" id="ARBA00022519"/>
    </source>
</evidence>
<keyword evidence="2 12" id="KW-1003">Cell membrane</keyword>
<evidence type="ECO:0000256" key="2">
    <source>
        <dbReference type="ARBA" id="ARBA00022475"/>
    </source>
</evidence>
<feature type="transmembrane region" description="Helical" evidence="12">
    <location>
        <begin position="67"/>
        <end position="93"/>
    </location>
</feature>
<keyword evidence="6 12" id="KW-0915">Sodium</keyword>
<keyword evidence="4 12" id="KW-0812">Transmembrane</keyword>
<keyword evidence="3" id="KW-0997">Cell inner membrane</keyword>
<keyword evidence="12" id="KW-0479">Metal-binding</keyword>
<evidence type="ECO:0000256" key="12">
    <source>
        <dbReference type="HAMAP-Rule" id="MF_00454"/>
    </source>
</evidence>
<feature type="transmembrane region" description="Helical" evidence="12">
    <location>
        <begin position="5"/>
        <end position="21"/>
    </location>
</feature>
<evidence type="ECO:0000256" key="8">
    <source>
        <dbReference type="ARBA" id="ARBA00023136"/>
    </source>
</evidence>
<evidence type="ECO:0000256" key="4">
    <source>
        <dbReference type="ARBA" id="ARBA00022692"/>
    </source>
</evidence>
<comment type="subcellular location">
    <subcellularLocation>
        <location evidence="1 12">Cell membrane</location>
        <topology evidence="1 12">Multi-pass membrane protein</topology>
    </subcellularLocation>
</comment>
<gene>
    <name evidence="12 13" type="primary">crcB</name>
    <name evidence="12" type="synonym">fluC</name>
    <name evidence="13" type="ORF">RM552_05420</name>
</gene>
<keyword evidence="8 12" id="KW-0472">Membrane</keyword>
<dbReference type="HAMAP" id="MF_00454">
    <property type="entry name" value="FluC"/>
    <property type="match status" value="1"/>
</dbReference>
<accession>A0ABU2ZNR7</accession>
<keyword evidence="5 12" id="KW-1133">Transmembrane helix</keyword>
<feature type="transmembrane region" description="Helical" evidence="12">
    <location>
        <begin position="99"/>
        <end position="121"/>
    </location>
</feature>
<evidence type="ECO:0000256" key="10">
    <source>
        <dbReference type="ARBA" id="ARBA00035120"/>
    </source>
</evidence>
<evidence type="ECO:0000256" key="1">
    <source>
        <dbReference type="ARBA" id="ARBA00004651"/>
    </source>
</evidence>
<dbReference type="Proteomes" id="UP001253545">
    <property type="component" value="Unassembled WGS sequence"/>
</dbReference>
<evidence type="ECO:0000313" key="14">
    <source>
        <dbReference type="Proteomes" id="UP001253545"/>
    </source>
</evidence>
<keyword evidence="9 12" id="KW-0407">Ion channel</keyword>